<evidence type="ECO:0000313" key="1">
    <source>
        <dbReference type="EMBL" id="MCG9964578.1"/>
    </source>
</evidence>
<sequence length="153" mass="17780">MKITDEELMQCIWQMQLRTMVVGMLIYYVGNRYGVIAEKIGSGLCSTSRMSIVQRQHLTNAICKNQLLFRLRDLARQKLIKMDSFSFYIDSHEAHEAYQLARQWWIDNGVPTGYDSERNCMLCVELPNYNTMVEQCLAHLNHHFSKQGLRGAA</sequence>
<name>A0ABS9QW32_9GAMM</name>
<dbReference type="RefSeq" id="WP_240131197.1">
    <property type="nucleotide sequence ID" value="NZ_JACSDI010000007.1"/>
</dbReference>
<proteinExistence type="predicted"/>
<dbReference type="Proteomes" id="UP000829384">
    <property type="component" value="Unassembled WGS sequence"/>
</dbReference>
<protein>
    <recommendedName>
        <fullName evidence="3">Transcriptional regulator</fullName>
    </recommendedName>
</protein>
<accession>A0ABS9QW32</accession>
<reference evidence="1 2" key="1">
    <citation type="submission" date="2020-08" db="EMBL/GenBank/DDBJ databases">
        <title>Whole genome sequence of Shewanella sp strain PS-2.</title>
        <authorList>
            <person name="Das S.K."/>
        </authorList>
    </citation>
    <scope>NUCLEOTIDE SEQUENCE [LARGE SCALE GENOMIC DNA]</scope>
    <source>
        <strain evidence="1 2">PS-2</strain>
    </source>
</reference>
<gene>
    <name evidence="1" type="ORF">H9J30_11720</name>
</gene>
<comment type="caution">
    <text evidence="1">The sequence shown here is derived from an EMBL/GenBank/DDBJ whole genome shotgun (WGS) entry which is preliminary data.</text>
</comment>
<evidence type="ECO:0008006" key="3">
    <source>
        <dbReference type="Google" id="ProtNLM"/>
    </source>
</evidence>
<dbReference type="EMBL" id="JACSDI010000007">
    <property type="protein sequence ID" value="MCG9964578.1"/>
    <property type="molecule type" value="Genomic_DNA"/>
</dbReference>
<keyword evidence="2" id="KW-1185">Reference proteome</keyword>
<evidence type="ECO:0000313" key="2">
    <source>
        <dbReference type="Proteomes" id="UP000829384"/>
    </source>
</evidence>
<organism evidence="1 2">
    <name type="scientific">Shewanella cutis</name>
    <dbReference type="NCBI Taxonomy" id="2766780"/>
    <lineage>
        <taxon>Bacteria</taxon>
        <taxon>Pseudomonadati</taxon>
        <taxon>Pseudomonadota</taxon>
        <taxon>Gammaproteobacteria</taxon>
        <taxon>Alteromonadales</taxon>
        <taxon>Shewanellaceae</taxon>
        <taxon>Shewanella</taxon>
    </lineage>
</organism>